<accession>A0A4Y8RMC3</accession>
<sequence>MGAIVRQIGERELLLGAACIVALLLFSLISPYFLTATNILTVLRNCNELFLIGLGMTVVLGIGGIDVSVGVVMGLAAIAVGRLLQADAGPLLSGLAGPLAGGVIGLVTASVVVLGRIPAIVATLGLFGVYRAAVFLALGGAWLSGLPTDLTSVLGAPVLGIPVALPVVAIAYLIVFVVIRHTPFGLHVLATGNSEVKARLSGVSVRRVQFTAYVISGICCGLAASFYIATYRNVAMTIGGTLALEAIAAVILGGTSILGGRMSLLGTALGVLLLRILQNGLLLVGVPSLWQPVVTGLLLILVLGTEAGRGRFDAASLTRHLRRPGRQGAAG</sequence>
<evidence type="ECO:0000256" key="1">
    <source>
        <dbReference type="ARBA" id="ARBA00004651"/>
    </source>
</evidence>
<evidence type="ECO:0000256" key="8">
    <source>
        <dbReference type="ARBA" id="ARBA00023136"/>
    </source>
</evidence>
<evidence type="ECO:0000313" key="12">
    <source>
        <dbReference type="EMBL" id="TFF24803.1"/>
    </source>
</evidence>
<gene>
    <name evidence="12" type="ORF">E3C22_05240</name>
</gene>
<keyword evidence="6 11" id="KW-0812">Transmembrane</keyword>
<dbReference type="Pfam" id="PF02653">
    <property type="entry name" value="BPD_transp_2"/>
    <property type="match status" value="1"/>
</dbReference>
<feature type="transmembrane region" description="Helical" evidence="11">
    <location>
        <begin position="155"/>
        <end position="179"/>
    </location>
</feature>
<feature type="transmembrane region" description="Helical" evidence="11">
    <location>
        <begin position="280"/>
        <end position="303"/>
    </location>
</feature>
<dbReference type="Proteomes" id="UP000298179">
    <property type="component" value="Unassembled WGS sequence"/>
</dbReference>
<dbReference type="AlphaFoldDB" id="A0A4Y8RMC3"/>
<evidence type="ECO:0000256" key="7">
    <source>
        <dbReference type="ARBA" id="ARBA00022989"/>
    </source>
</evidence>
<comment type="subunit">
    <text evidence="2">The complex is composed of two ATP-binding proteins (LsrA), two transmembrane proteins (LsrC and LsrD) and a solute-binding protein (LsrB).</text>
</comment>
<feature type="transmembrane region" description="Helical" evidence="11">
    <location>
        <begin position="120"/>
        <end position="143"/>
    </location>
</feature>
<evidence type="ECO:0000256" key="2">
    <source>
        <dbReference type="ARBA" id="ARBA00011262"/>
    </source>
</evidence>
<evidence type="ECO:0000256" key="6">
    <source>
        <dbReference type="ARBA" id="ARBA00022692"/>
    </source>
</evidence>
<evidence type="ECO:0000256" key="3">
    <source>
        <dbReference type="ARBA" id="ARBA00022448"/>
    </source>
</evidence>
<evidence type="ECO:0000256" key="10">
    <source>
        <dbReference type="ARBA" id="ARBA00039382"/>
    </source>
</evidence>
<evidence type="ECO:0000256" key="11">
    <source>
        <dbReference type="SAM" id="Phobius"/>
    </source>
</evidence>
<dbReference type="EMBL" id="SOZD01000002">
    <property type="protein sequence ID" value="TFF24803.1"/>
    <property type="molecule type" value="Genomic_DNA"/>
</dbReference>
<evidence type="ECO:0000256" key="9">
    <source>
        <dbReference type="ARBA" id="ARBA00025439"/>
    </source>
</evidence>
<keyword evidence="4" id="KW-1003">Cell membrane</keyword>
<feature type="transmembrane region" description="Helical" evidence="11">
    <location>
        <begin position="12"/>
        <end position="34"/>
    </location>
</feature>
<dbReference type="RefSeq" id="WP_134760972.1">
    <property type="nucleotide sequence ID" value="NZ_SOZD01000002.1"/>
</dbReference>
<reference evidence="12 13" key="1">
    <citation type="submission" date="2019-03" db="EMBL/GenBank/DDBJ databases">
        <title>Jiella endophytica sp. nov., a novel endophytic bacterium isolated from root of Ficus microcarpa Linn. f.</title>
        <authorList>
            <person name="Tuo L."/>
        </authorList>
    </citation>
    <scope>NUCLEOTIDE SEQUENCE [LARGE SCALE GENOMIC DNA]</scope>
    <source>
        <strain evidence="12 13">CBS5Q-3</strain>
    </source>
</reference>
<feature type="transmembrane region" description="Helical" evidence="11">
    <location>
        <begin position="210"/>
        <end position="230"/>
    </location>
</feature>
<evidence type="ECO:0000256" key="5">
    <source>
        <dbReference type="ARBA" id="ARBA00022519"/>
    </source>
</evidence>
<organism evidence="12 13">
    <name type="scientific">Jiella endophytica</name>
    <dbReference type="NCBI Taxonomy" id="2558362"/>
    <lineage>
        <taxon>Bacteria</taxon>
        <taxon>Pseudomonadati</taxon>
        <taxon>Pseudomonadota</taxon>
        <taxon>Alphaproteobacteria</taxon>
        <taxon>Hyphomicrobiales</taxon>
        <taxon>Aurantimonadaceae</taxon>
        <taxon>Jiella</taxon>
    </lineage>
</organism>
<keyword evidence="8 11" id="KW-0472">Membrane</keyword>
<comment type="caution">
    <text evidence="12">The sequence shown here is derived from an EMBL/GenBank/DDBJ whole genome shotgun (WGS) entry which is preliminary data.</text>
</comment>
<keyword evidence="13" id="KW-1185">Reference proteome</keyword>
<dbReference type="PANTHER" id="PTHR32196">
    <property type="entry name" value="ABC TRANSPORTER PERMEASE PROTEIN YPHD-RELATED-RELATED"/>
    <property type="match status" value="1"/>
</dbReference>
<dbReference type="CDD" id="cd06579">
    <property type="entry name" value="TM_PBP1_transp_AraH_like"/>
    <property type="match status" value="1"/>
</dbReference>
<dbReference type="GO" id="GO:0005886">
    <property type="term" value="C:plasma membrane"/>
    <property type="evidence" value="ECO:0007669"/>
    <property type="project" value="UniProtKB-SubCell"/>
</dbReference>
<name>A0A4Y8RMC3_9HYPH</name>
<evidence type="ECO:0000256" key="4">
    <source>
        <dbReference type="ARBA" id="ARBA00022475"/>
    </source>
</evidence>
<dbReference type="GO" id="GO:0022857">
    <property type="term" value="F:transmembrane transporter activity"/>
    <property type="evidence" value="ECO:0007669"/>
    <property type="project" value="InterPro"/>
</dbReference>
<proteinExistence type="predicted"/>
<dbReference type="OrthoDB" id="9808136at2"/>
<protein>
    <recommendedName>
        <fullName evidence="10">Autoinducer 2 import system permease protein LsrC</fullName>
    </recommendedName>
</protein>
<feature type="transmembrane region" description="Helical" evidence="11">
    <location>
        <begin position="242"/>
        <end position="260"/>
    </location>
</feature>
<comment type="function">
    <text evidence="9">Part of the ABC transporter complex LsrABCD involved in autoinducer 2 (AI-2) import. Probably responsible for the translocation of the substrate across the membrane.</text>
</comment>
<keyword evidence="7 11" id="KW-1133">Transmembrane helix</keyword>
<keyword evidence="5" id="KW-0997">Cell inner membrane</keyword>
<feature type="transmembrane region" description="Helical" evidence="11">
    <location>
        <begin position="91"/>
        <end position="114"/>
    </location>
</feature>
<keyword evidence="3" id="KW-0813">Transport</keyword>
<evidence type="ECO:0000313" key="13">
    <source>
        <dbReference type="Proteomes" id="UP000298179"/>
    </source>
</evidence>
<comment type="subcellular location">
    <subcellularLocation>
        <location evidence="1">Cell membrane</location>
        <topology evidence="1">Multi-pass membrane protein</topology>
    </subcellularLocation>
</comment>
<dbReference type="InterPro" id="IPR001851">
    <property type="entry name" value="ABC_transp_permease"/>
</dbReference>
<dbReference type="PANTHER" id="PTHR32196:SF29">
    <property type="entry name" value="AUTOINDUCER 2 IMPORT SYSTEM PERMEASE PROTEIN LSRC"/>
    <property type="match status" value="1"/>
</dbReference>
<feature type="transmembrane region" description="Helical" evidence="11">
    <location>
        <begin position="49"/>
        <end position="79"/>
    </location>
</feature>